<evidence type="ECO:0000256" key="4">
    <source>
        <dbReference type="ARBA" id="ARBA00023002"/>
    </source>
</evidence>
<evidence type="ECO:0000256" key="1">
    <source>
        <dbReference type="ARBA" id="ARBA00001974"/>
    </source>
</evidence>
<dbReference type="GO" id="GO:0004497">
    <property type="term" value="F:monooxygenase activity"/>
    <property type="evidence" value="ECO:0007669"/>
    <property type="project" value="UniProtKB-KW"/>
</dbReference>
<dbReference type="SUPFAM" id="SSF54373">
    <property type="entry name" value="FAD-linked reductases, C-terminal domain"/>
    <property type="match status" value="1"/>
</dbReference>
<dbReference type="PANTHER" id="PTHR13789:SF318">
    <property type="entry name" value="GERANYLGERANYL DIPHOSPHATE REDUCTASE"/>
    <property type="match status" value="1"/>
</dbReference>
<keyword evidence="4" id="KW-0560">Oxidoreductase</keyword>
<feature type="domain" description="FAD-binding" evidence="6">
    <location>
        <begin position="5"/>
        <end position="170"/>
    </location>
</feature>
<organism evidence="7">
    <name type="scientific">marine metagenome</name>
    <dbReference type="NCBI Taxonomy" id="408172"/>
    <lineage>
        <taxon>unclassified sequences</taxon>
        <taxon>metagenomes</taxon>
        <taxon>ecological metagenomes</taxon>
    </lineage>
</organism>
<proteinExistence type="predicted"/>
<dbReference type="InterPro" id="IPR050493">
    <property type="entry name" value="FAD-dep_Monooxygenase_BioMet"/>
</dbReference>
<keyword evidence="5" id="KW-0503">Monooxygenase</keyword>
<dbReference type="SUPFAM" id="SSF51905">
    <property type="entry name" value="FAD/NAD(P)-binding domain"/>
    <property type="match status" value="1"/>
</dbReference>
<dbReference type="PANTHER" id="PTHR13789">
    <property type="entry name" value="MONOOXYGENASE"/>
    <property type="match status" value="1"/>
</dbReference>
<accession>A0A382F928</accession>
<dbReference type="Pfam" id="PF01494">
    <property type="entry name" value="FAD_binding_3"/>
    <property type="match status" value="1"/>
</dbReference>
<protein>
    <recommendedName>
        <fullName evidence="6">FAD-binding domain-containing protein</fullName>
    </recommendedName>
</protein>
<dbReference type="AlphaFoldDB" id="A0A382F928"/>
<keyword evidence="2" id="KW-0285">Flavoprotein</keyword>
<dbReference type="GO" id="GO:0071949">
    <property type="term" value="F:FAD binding"/>
    <property type="evidence" value="ECO:0007669"/>
    <property type="project" value="InterPro"/>
</dbReference>
<evidence type="ECO:0000259" key="6">
    <source>
        <dbReference type="Pfam" id="PF01494"/>
    </source>
</evidence>
<sequence length="284" mass="31353">MKQLNIAIVGAGLGGLTAAAALQSFGFKVKVYEQAEKLGEIGAGISLPPNSTRILEHLGLGEALAKFGNIPERTIVKHYKTGEVLLDRPRVGYLQKYGCNYYFTHRADVHDILAELVLKTDPGCVHVDHAVTDVVNKGDCVEFSFANGGSANADILIGCDGIHSVVRDRVFNPEPPVFTNQVAYRSLVRWDDLVGDPRVDLESIRDSAVMTVGPDHWMNLYPARRDDLINCVAMVKASKWEEEGWSNRANISEILHEYADFHAESRAVLGAIPNENSYKWGMFI</sequence>
<reference evidence="7" key="1">
    <citation type="submission" date="2018-05" db="EMBL/GenBank/DDBJ databases">
        <authorList>
            <person name="Lanie J.A."/>
            <person name="Ng W.-L."/>
            <person name="Kazmierczak K.M."/>
            <person name="Andrzejewski T.M."/>
            <person name="Davidsen T.M."/>
            <person name="Wayne K.J."/>
            <person name="Tettelin H."/>
            <person name="Glass J.I."/>
            <person name="Rusch D."/>
            <person name="Podicherti R."/>
            <person name="Tsui H.-C.T."/>
            <person name="Winkler M.E."/>
        </authorList>
    </citation>
    <scope>NUCLEOTIDE SEQUENCE</scope>
</reference>
<feature type="non-terminal residue" evidence="7">
    <location>
        <position position="284"/>
    </location>
</feature>
<evidence type="ECO:0000256" key="2">
    <source>
        <dbReference type="ARBA" id="ARBA00022630"/>
    </source>
</evidence>
<comment type="cofactor">
    <cofactor evidence="1">
        <name>FAD</name>
        <dbReference type="ChEBI" id="CHEBI:57692"/>
    </cofactor>
</comment>
<evidence type="ECO:0000313" key="7">
    <source>
        <dbReference type="EMBL" id="SVB59179.1"/>
    </source>
</evidence>
<name>A0A382F928_9ZZZZ</name>
<dbReference type="InterPro" id="IPR002938">
    <property type="entry name" value="FAD-bd"/>
</dbReference>
<gene>
    <name evidence="7" type="ORF">METZ01_LOCUS212033</name>
</gene>
<keyword evidence="3" id="KW-0274">FAD</keyword>
<dbReference type="PRINTS" id="PR00420">
    <property type="entry name" value="RNGMNOXGNASE"/>
</dbReference>
<evidence type="ECO:0000256" key="5">
    <source>
        <dbReference type="ARBA" id="ARBA00023033"/>
    </source>
</evidence>
<evidence type="ECO:0000256" key="3">
    <source>
        <dbReference type="ARBA" id="ARBA00022827"/>
    </source>
</evidence>
<dbReference type="EMBL" id="UINC01048533">
    <property type="protein sequence ID" value="SVB59179.1"/>
    <property type="molecule type" value="Genomic_DNA"/>
</dbReference>
<dbReference type="InterPro" id="IPR036188">
    <property type="entry name" value="FAD/NAD-bd_sf"/>
</dbReference>
<dbReference type="Gene3D" id="3.50.50.60">
    <property type="entry name" value="FAD/NAD(P)-binding domain"/>
    <property type="match status" value="1"/>
</dbReference>